<evidence type="ECO:0000313" key="2">
    <source>
        <dbReference type="EMBL" id="KAF6030205.1"/>
    </source>
</evidence>
<feature type="region of interest" description="Disordered" evidence="1">
    <location>
        <begin position="1185"/>
        <end position="1277"/>
    </location>
</feature>
<feature type="region of interest" description="Disordered" evidence="1">
    <location>
        <begin position="589"/>
        <end position="608"/>
    </location>
</feature>
<feature type="compositionally biased region" description="Low complexity" evidence="1">
    <location>
        <begin position="254"/>
        <end position="263"/>
    </location>
</feature>
<reference evidence="2" key="1">
    <citation type="submission" date="2020-06" db="EMBL/GenBank/DDBJ databases">
        <title>Draft genome of Bugula neritina, a colonial animal packing powerful symbionts and potential medicines.</title>
        <authorList>
            <person name="Rayko M."/>
        </authorList>
    </citation>
    <scope>NUCLEOTIDE SEQUENCE [LARGE SCALE GENOMIC DNA]</scope>
    <source>
        <strain evidence="2">Kwan_BN1</strain>
    </source>
</reference>
<dbReference type="Proteomes" id="UP000593567">
    <property type="component" value="Unassembled WGS sequence"/>
</dbReference>
<organism evidence="2 3">
    <name type="scientific">Bugula neritina</name>
    <name type="common">Brown bryozoan</name>
    <name type="synonym">Sertularia neritina</name>
    <dbReference type="NCBI Taxonomy" id="10212"/>
    <lineage>
        <taxon>Eukaryota</taxon>
        <taxon>Metazoa</taxon>
        <taxon>Spiralia</taxon>
        <taxon>Lophotrochozoa</taxon>
        <taxon>Bryozoa</taxon>
        <taxon>Gymnolaemata</taxon>
        <taxon>Cheilostomatida</taxon>
        <taxon>Flustrina</taxon>
        <taxon>Buguloidea</taxon>
        <taxon>Bugulidae</taxon>
        <taxon>Bugula</taxon>
    </lineage>
</organism>
<name>A0A7J7JWH6_BUGNE</name>
<feature type="compositionally biased region" description="Basic residues" evidence="1">
    <location>
        <begin position="985"/>
        <end position="999"/>
    </location>
</feature>
<feature type="compositionally biased region" description="Polar residues" evidence="1">
    <location>
        <begin position="1187"/>
        <end position="1210"/>
    </location>
</feature>
<protein>
    <recommendedName>
        <fullName evidence="4">BHLH domain-containing protein</fullName>
    </recommendedName>
</protein>
<evidence type="ECO:0008006" key="4">
    <source>
        <dbReference type="Google" id="ProtNLM"/>
    </source>
</evidence>
<keyword evidence="3" id="KW-1185">Reference proteome</keyword>
<feature type="region of interest" description="Disordered" evidence="1">
    <location>
        <begin position="927"/>
        <end position="959"/>
    </location>
</feature>
<feature type="compositionally biased region" description="Polar residues" evidence="1">
    <location>
        <begin position="927"/>
        <end position="944"/>
    </location>
</feature>
<feature type="region of interest" description="Disordered" evidence="1">
    <location>
        <begin position="982"/>
        <end position="1062"/>
    </location>
</feature>
<feature type="compositionally biased region" description="Basic and acidic residues" evidence="1">
    <location>
        <begin position="950"/>
        <end position="959"/>
    </location>
</feature>
<feature type="region of interest" description="Disordered" evidence="1">
    <location>
        <begin position="420"/>
        <end position="440"/>
    </location>
</feature>
<evidence type="ECO:0000313" key="3">
    <source>
        <dbReference type="Proteomes" id="UP000593567"/>
    </source>
</evidence>
<feature type="compositionally biased region" description="Basic and acidic residues" evidence="1">
    <location>
        <begin position="1233"/>
        <end position="1244"/>
    </location>
</feature>
<feature type="compositionally biased region" description="Basic residues" evidence="1">
    <location>
        <begin position="387"/>
        <end position="397"/>
    </location>
</feature>
<feature type="compositionally biased region" description="Polar residues" evidence="1">
    <location>
        <begin position="859"/>
        <end position="871"/>
    </location>
</feature>
<feature type="compositionally biased region" description="Polar residues" evidence="1">
    <location>
        <begin position="264"/>
        <end position="279"/>
    </location>
</feature>
<feature type="region of interest" description="Disordered" evidence="1">
    <location>
        <begin position="753"/>
        <end position="775"/>
    </location>
</feature>
<feature type="region of interest" description="Disordered" evidence="1">
    <location>
        <begin position="254"/>
        <end position="303"/>
    </location>
</feature>
<feature type="region of interest" description="Disordered" evidence="1">
    <location>
        <begin position="635"/>
        <end position="660"/>
    </location>
</feature>
<comment type="caution">
    <text evidence="2">The sequence shown here is derived from an EMBL/GenBank/DDBJ whole genome shotgun (WGS) entry which is preliminary data.</text>
</comment>
<feature type="compositionally biased region" description="Polar residues" evidence="1">
    <location>
        <begin position="1245"/>
        <end position="1254"/>
    </location>
</feature>
<feature type="compositionally biased region" description="Polar residues" evidence="1">
    <location>
        <begin position="592"/>
        <end position="608"/>
    </location>
</feature>
<feature type="region of interest" description="Disordered" evidence="1">
    <location>
        <begin position="859"/>
        <end position="882"/>
    </location>
</feature>
<proteinExistence type="predicted"/>
<dbReference type="EMBL" id="VXIV02001736">
    <property type="protein sequence ID" value="KAF6030205.1"/>
    <property type="molecule type" value="Genomic_DNA"/>
</dbReference>
<feature type="compositionally biased region" description="Polar residues" evidence="1">
    <location>
        <begin position="1042"/>
        <end position="1062"/>
    </location>
</feature>
<feature type="region of interest" description="Disordered" evidence="1">
    <location>
        <begin position="476"/>
        <end position="526"/>
    </location>
</feature>
<feature type="region of interest" description="Disordered" evidence="1">
    <location>
        <begin position="381"/>
        <end position="400"/>
    </location>
</feature>
<sequence length="1433" mass="154125">MIPEDFQASMKKCSSSNAVLEQAVTYMRHLKDQHKLLLSENGSQVQFFLNLRVFDFMMLGEEIKRLKEELLLVKSERDVYAKMVQQAAAVTPQMLLNSKTNTGPLPTCQSLETVSADQIKAKLPGQGLLITQTGHTYYVNEEGIPVAQGMATTPLLPDNVLLKPSSIPPTPSAANQPPVCVEAEPLSAPVDAASTTTVSSTSIPVCSSGVMSTCAVTNASIPRGLVALPGHTGQVPNAIILSTGHIIPVATSTNSTLNTPSSSAVPHSTADVSDITSHVSTNTPAPSVSASSATSTTPTTSSPGILLSATTLQNIYSAPLANSGVMAELGDGSSFCKIMPKPAMYTSTPQKSHNVMADTVRLTPIPLPTCSVSVAPSLFKNAPEPAKKKRNSRKKKAKDGEVMISSDILAAATANIFTSGNNGTTQSQQNSAETDAMTSHGMQSSLIPVASTIIVPTEPLNPMPIPTLPLTGVRARRTRKRKIKEKEAKAAAAAAAAADSEDPPSAKLTKRSVSQDDEKIEENSGQCVTTCASDANPQAIEFDSNDIDNILDQVENYDERDSQQPSSVMDSDDKLTKYQVVNGDEEIGHVFTTPSSNKTSTESSTYKSNTHNLQILESLPSAPSDSYLIGNLTKTTEQPVDHRQKPNKPEATLGSDASHQGSYTAGFAPYQSVNTVQQESSHLPAPEILPKAQNVDNSSVAVDQDIPSHSYVKVSYLSKTEPEKNLENCIRSTSAMPMLVSDSKTVSSLSQTELKHDSLVRGKSPPVSTLPSEPFSYNKPDRVNSMQHTSQGHSVHTSQGHAVHTSQGHSVYTSVFRSGTLSAPAWSPAKDLENMATSITSHTPHTSYSSAQSCYTPLQHSSNKYSHSSANGDAGNVHKSSFQDMPYQYPQFTSSSTTVSVAPPGLLHSQTDSSQFHMSNLAASKSQVYQSRDGNNYSSSQQLWPCQDASRSDDPFDHRQALSNQVPTSLPAQVLDATAQENVKKHAVKKVVPKSKVSSKRSAAGNDAKLSQPTTFHQNVDSASMPSQESYQSVQDLPFGLSSRSTSSHLNNQPSRDANVSQAKQNVFSTEALLNKNNSDKEVSKNFSDSVYSRYQPPVPLISHTNDNSHINKEPRLIANQMNNPAFNMSLFNSATHALNSLSSSFSDPSFTFSLANSSGSLPAPASNPYHPSSSTAVQRPFLLPPASQSHSFSNINAPQPNTNLLSQNKSVHDFIQNPLQPYGSSYSSSVEQSKKLYEKKSEPRSMSQPANSTKAKRSKSRQTEVTREAPIVPPNYPNQSYGVPAFPINKELDATVAANPTNFYNSQSMYNKPSNAFPGLSFQHPGFSSLQRSSHPFQNHPDQIHQSSTKFNLNNIFKESPSVDSFKHLNGNTAHSSVYSPQTSHLYHNPMSINNILGNAPGFDSNRMSAFSGAHSFAGFHPAFDFNVSGQP</sequence>
<gene>
    <name evidence="2" type="ORF">EB796_011476</name>
</gene>
<accession>A0A7J7JWH6</accession>
<feature type="compositionally biased region" description="Basic and acidic residues" evidence="1">
    <location>
        <begin position="639"/>
        <end position="648"/>
    </location>
</feature>
<evidence type="ECO:0000256" key="1">
    <source>
        <dbReference type="SAM" id="MobiDB-lite"/>
    </source>
</evidence>
<feature type="compositionally biased region" description="Polar residues" evidence="1">
    <location>
        <begin position="1009"/>
        <end position="1035"/>
    </location>
</feature>
<feature type="compositionally biased region" description="Low complexity" evidence="1">
    <location>
        <begin position="280"/>
        <end position="303"/>
    </location>
</feature>